<keyword evidence="1" id="KW-0560">Oxidoreductase</keyword>
<protein>
    <submittedName>
        <fullName evidence="1">2,6-dihydroxypyridine 3-monooxygenase</fullName>
        <ecNumber evidence="1">1.14.13.10</ecNumber>
    </submittedName>
</protein>
<reference evidence="1" key="1">
    <citation type="submission" date="2024-06" db="EMBL/GenBank/DDBJ databases">
        <title>Genomic Encyclopedia of Type Strains, Phase IV (KMG-IV): sequencing the most valuable type-strain genomes for metagenomic binning, comparative biology and taxonomic classification.</title>
        <authorList>
            <person name="Goeker M."/>
        </authorList>
    </citation>
    <scope>NUCLEOTIDE SEQUENCE</scope>
    <source>
        <strain evidence="1">SJCon</strain>
    </source>
</reference>
<evidence type="ECO:0000313" key="2">
    <source>
        <dbReference type="Proteomes" id="UP001549207"/>
    </source>
</evidence>
<dbReference type="EC" id="1.14.13.10" evidence="1"/>
<dbReference type="EMBL" id="JBEPNJ010000010">
    <property type="protein sequence ID" value="MET3772997.1"/>
    <property type="molecule type" value="Genomic_DNA"/>
</dbReference>
<comment type="caution">
    <text evidence="1">The sequence shown here is derived from an EMBL/GenBank/DDBJ whole genome shotgun (WGS) entry which is preliminary data.</text>
</comment>
<evidence type="ECO:0000313" key="1">
    <source>
        <dbReference type="EMBL" id="MET3772997.1"/>
    </source>
</evidence>
<name>A0ACC6TGW3_9MICC</name>
<keyword evidence="2" id="KW-1185">Reference proteome</keyword>
<gene>
    <name evidence="1" type="ORF">ABIC98_002657</name>
</gene>
<organism evidence="1 2">
    <name type="scientific">Arthrobacter nitrophenolicus</name>
    <dbReference type="NCBI Taxonomy" id="683150"/>
    <lineage>
        <taxon>Bacteria</taxon>
        <taxon>Bacillati</taxon>
        <taxon>Actinomycetota</taxon>
        <taxon>Actinomycetes</taxon>
        <taxon>Micrococcales</taxon>
        <taxon>Micrococcaceae</taxon>
        <taxon>Arthrobacter</taxon>
    </lineage>
</organism>
<proteinExistence type="predicted"/>
<dbReference type="Proteomes" id="UP001549207">
    <property type="component" value="Unassembled WGS sequence"/>
</dbReference>
<accession>A0ACC6TGW3</accession>
<sequence>MSPTTDRIAVVGGSIAGLAAALMLRDAGVEVDVYERSPQPLSGFGTGIVVQPELVRYLMEQGVELDSISVPSSSMEYVDGLTGESFGSVPADWRFTSYDSIYGALYELFGPERYHTSKCLVGLNQDSEAVQLRFSDGTQAEANWLIGADGGASVVRKRLLGVEPKYAGYVTWRGVLQPGEVSDDVWNYFNDKFTYGLLEDGHLIAYPIPGRENAESPRLNFQWYWNVPEGADIDELMTDVRGIRLPTSVHHNSLNPHNLRQFHSRGERLFKPFRELVLNASSPFVTVVADATVDHMVHGRVLLIGDAAVTPRPHAAAGGAKACDDARTLAEVFTRNHDLRGSLQNWETKQLQQGNAYLQKVKEMASRLQHGGSFEPGNPAFAFGLPKVDEPSVVENV</sequence>